<feature type="region of interest" description="Disordered" evidence="1">
    <location>
        <begin position="1"/>
        <end position="21"/>
    </location>
</feature>
<evidence type="ECO:0000313" key="10">
    <source>
        <dbReference type="Proteomes" id="UP000663855"/>
    </source>
</evidence>
<dbReference type="EMBL" id="CAJNOW010012025">
    <property type="protein sequence ID" value="CAF1605505.1"/>
    <property type="molecule type" value="Genomic_DNA"/>
</dbReference>
<comment type="caution">
    <text evidence="2">The sequence shown here is derived from an EMBL/GenBank/DDBJ whole genome shotgun (WGS) entry which is preliminary data.</text>
</comment>
<dbReference type="Proteomes" id="UP000663842">
    <property type="component" value="Unassembled WGS sequence"/>
</dbReference>
<dbReference type="EMBL" id="CAJNOV010008013">
    <property type="protein sequence ID" value="CAF1305942.1"/>
    <property type="molecule type" value="Genomic_DNA"/>
</dbReference>
<dbReference type="Proteomes" id="UP000681720">
    <property type="component" value="Unassembled WGS sequence"/>
</dbReference>
<dbReference type="AlphaFoldDB" id="A0A815EF79"/>
<evidence type="ECO:0000313" key="5">
    <source>
        <dbReference type="EMBL" id="CAF2104222.1"/>
    </source>
</evidence>
<evidence type="ECO:0000313" key="9">
    <source>
        <dbReference type="EMBL" id="CAF4098362.1"/>
    </source>
</evidence>
<evidence type="ECO:0000313" key="7">
    <source>
        <dbReference type="EMBL" id="CAF4071481.1"/>
    </source>
</evidence>
<evidence type="ECO:0000313" key="2">
    <source>
        <dbReference type="EMBL" id="CAF1305942.1"/>
    </source>
</evidence>
<evidence type="ECO:0000313" key="6">
    <source>
        <dbReference type="EMBL" id="CAF3959882.1"/>
    </source>
</evidence>
<dbReference type="EMBL" id="CAJOBJ010006863">
    <property type="protein sequence ID" value="CAF4071481.1"/>
    <property type="molecule type" value="Genomic_DNA"/>
</dbReference>
<dbReference type="Proteomes" id="UP000663887">
    <property type="component" value="Unassembled WGS sequence"/>
</dbReference>
<dbReference type="EMBL" id="CAJNRF010008725">
    <property type="protein sequence ID" value="CAF2104222.1"/>
    <property type="molecule type" value="Genomic_DNA"/>
</dbReference>
<proteinExistence type="predicted"/>
<evidence type="ECO:0000313" key="3">
    <source>
        <dbReference type="EMBL" id="CAF1605505.1"/>
    </source>
</evidence>
<dbReference type="Proteomes" id="UP000663834">
    <property type="component" value="Unassembled WGS sequence"/>
</dbReference>
<evidence type="ECO:0000313" key="11">
    <source>
        <dbReference type="Proteomes" id="UP000663866"/>
    </source>
</evidence>
<dbReference type="EMBL" id="CAJOBG010001805">
    <property type="protein sequence ID" value="CAF3959882.1"/>
    <property type="molecule type" value="Genomic_DNA"/>
</dbReference>
<dbReference type="Proteomes" id="UP000663855">
    <property type="component" value="Unassembled WGS sequence"/>
</dbReference>
<evidence type="ECO:0000313" key="4">
    <source>
        <dbReference type="EMBL" id="CAF2101103.1"/>
    </source>
</evidence>
<gene>
    <name evidence="9" type="ORF">BYL167_LOCUS18982</name>
    <name evidence="2" type="ORF">CJN711_LOCUS17180</name>
    <name evidence="7" type="ORF">GIL414_LOCUS15539</name>
    <name evidence="3" type="ORF">KQP761_LOCUS22762</name>
    <name evidence="6" type="ORF">OVN521_LOCUS12743</name>
    <name evidence="8" type="ORF">UXM345_LOCUS21742</name>
    <name evidence="5" type="ORF">WKI299_LOCUS20882</name>
    <name evidence="4" type="ORF">XDN619_LOCUS18711</name>
</gene>
<evidence type="ECO:0000256" key="1">
    <source>
        <dbReference type="SAM" id="MobiDB-lite"/>
    </source>
</evidence>
<dbReference type="Proteomes" id="UP000663866">
    <property type="component" value="Unassembled WGS sequence"/>
</dbReference>
<protein>
    <submittedName>
        <fullName evidence="2">Uncharacterized protein</fullName>
    </submittedName>
</protein>
<dbReference type="EMBL" id="CAJNRG010008067">
    <property type="protein sequence ID" value="CAF2101103.1"/>
    <property type="molecule type" value="Genomic_DNA"/>
</dbReference>
<name>A0A815EF79_9BILA</name>
<keyword evidence="11" id="KW-1185">Reference proteome</keyword>
<evidence type="ECO:0000313" key="8">
    <source>
        <dbReference type="EMBL" id="CAF4092235.1"/>
    </source>
</evidence>
<dbReference type="Proteomes" id="UP000681967">
    <property type="component" value="Unassembled WGS sequence"/>
</dbReference>
<dbReference type="EMBL" id="CAJOBF010003458">
    <property type="protein sequence ID" value="CAF4092235.1"/>
    <property type="molecule type" value="Genomic_DNA"/>
</dbReference>
<dbReference type="EMBL" id="CAJOBH010007938">
    <property type="protein sequence ID" value="CAF4098362.1"/>
    <property type="molecule type" value="Genomic_DNA"/>
</dbReference>
<organism evidence="2 10">
    <name type="scientific">Rotaria magnacalcarata</name>
    <dbReference type="NCBI Taxonomy" id="392030"/>
    <lineage>
        <taxon>Eukaryota</taxon>
        <taxon>Metazoa</taxon>
        <taxon>Spiralia</taxon>
        <taxon>Gnathifera</taxon>
        <taxon>Rotifera</taxon>
        <taxon>Eurotatoria</taxon>
        <taxon>Bdelloidea</taxon>
        <taxon>Philodinida</taxon>
        <taxon>Philodinidae</taxon>
        <taxon>Rotaria</taxon>
    </lineage>
</organism>
<reference evidence="2" key="1">
    <citation type="submission" date="2021-02" db="EMBL/GenBank/DDBJ databases">
        <authorList>
            <person name="Nowell W R."/>
        </authorList>
    </citation>
    <scope>NUCLEOTIDE SEQUENCE</scope>
</reference>
<dbReference type="OrthoDB" id="9989054at2759"/>
<sequence length="523" mass="60498">MYSMRSSGGGGGGYQYPQGTTIQRVPFDSNRTAQNNNTNSQSYFVERHSTNRLPYNESKTITIQHTTQSRRVNPALTINPNQQPRSQSANYGKPKYTYKRDMRSEIDDSPIIDPSAFRYLNLNERKAKTTATSGNDFESGIDTRSIINLDAVTQLERRRQQLLEKNNRLRGDDGPKEGIDDRSIIDSNAFRYIEAKTSKSQKQGQGFDGGIDDRPIVNPDAFKYIDARRQGKPVKQSNEPSIDTRPIVNPDAFKYIEKRDVPLKRSTDGGIDSEPIVNPAAFRYLEKQGPPPRRDVQSGVDTTSIVDPDAFQYIERRRPVRSAPAESSIDYSPIVSPDAFKWIEQKHTTRRRINNEPEIDERSYVNPQAFRYIDRNLTKRNDIPKSEIDSRSLILDRNPNAFVHLERKYNNNRRNEIESGIDQRSYVDPDAFRYIEGQRKNARNKIKYSPLDPTIDTRSYVDTESFRHLENKKNTKNSHHYDRDIIDERPFIPPIAFRHLEFSEDQYNYPYDISYALYGQTDV</sequence>
<dbReference type="Proteomes" id="UP000663856">
    <property type="component" value="Unassembled WGS sequence"/>
</dbReference>
<accession>A0A815EF79</accession>